<dbReference type="AlphaFoldDB" id="A0AAV3YGW4"/>
<dbReference type="FunFam" id="3.90.780.10:FF:000001">
    <property type="entry name" value="NT5E isoform 3"/>
    <property type="match status" value="1"/>
</dbReference>
<dbReference type="EC" id="3.1.3.5" evidence="3"/>
<feature type="domain" description="5'-Nucleotidase C-terminal" evidence="10">
    <location>
        <begin position="350"/>
        <end position="513"/>
    </location>
</feature>
<dbReference type="PANTHER" id="PTHR11575:SF24">
    <property type="entry name" value="5'-NUCLEOTIDASE"/>
    <property type="match status" value="1"/>
</dbReference>
<gene>
    <name evidence="11" type="ORF">PoB_000817700</name>
</gene>
<feature type="chain" id="PRO_5043099878" description="5'-nucleotidase" evidence="8">
    <location>
        <begin position="29"/>
        <end position="530"/>
    </location>
</feature>
<protein>
    <recommendedName>
        <fullName evidence="3">5'-nucleotidase</fullName>
        <ecNumber evidence="3">3.1.3.5</ecNumber>
    </recommendedName>
</protein>
<evidence type="ECO:0000256" key="3">
    <source>
        <dbReference type="ARBA" id="ARBA00012643"/>
    </source>
</evidence>
<dbReference type="Proteomes" id="UP000735302">
    <property type="component" value="Unassembled WGS sequence"/>
</dbReference>
<feature type="domain" description="Calcineurin-like phosphoesterase" evidence="9">
    <location>
        <begin position="33"/>
        <end position="246"/>
    </location>
</feature>
<evidence type="ECO:0000259" key="10">
    <source>
        <dbReference type="Pfam" id="PF02872"/>
    </source>
</evidence>
<dbReference type="SUPFAM" id="SSF56300">
    <property type="entry name" value="Metallo-dependent phosphatases"/>
    <property type="match status" value="1"/>
</dbReference>
<dbReference type="CDD" id="cd07409">
    <property type="entry name" value="MPP_CD73_N"/>
    <property type="match status" value="1"/>
</dbReference>
<dbReference type="PANTHER" id="PTHR11575">
    <property type="entry name" value="5'-NUCLEOTIDASE-RELATED"/>
    <property type="match status" value="1"/>
</dbReference>
<comment type="similarity">
    <text evidence="2 8">Belongs to the 5'-nucleotidase family.</text>
</comment>
<dbReference type="PRINTS" id="PR01607">
    <property type="entry name" value="APYRASEFAMLY"/>
</dbReference>
<dbReference type="Gene3D" id="3.60.21.10">
    <property type="match status" value="1"/>
</dbReference>
<dbReference type="InterPro" id="IPR006146">
    <property type="entry name" value="5'-Nucleotdase_CS"/>
</dbReference>
<dbReference type="GO" id="GO:0000166">
    <property type="term" value="F:nucleotide binding"/>
    <property type="evidence" value="ECO:0007669"/>
    <property type="project" value="UniProtKB-KW"/>
</dbReference>
<evidence type="ECO:0000313" key="12">
    <source>
        <dbReference type="Proteomes" id="UP000735302"/>
    </source>
</evidence>
<dbReference type="FunFam" id="3.60.21.10:FF:000020">
    <property type="entry name" value="NT5E isoform 4"/>
    <property type="match status" value="1"/>
</dbReference>
<keyword evidence="4" id="KW-0479">Metal-binding</keyword>
<name>A0AAV3YGW4_9GAST</name>
<dbReference type="SUPFAM" id="SSF55816">
    <property type="entry name" value="5'-nucleotidase (syn. UDP-sugar hydrolase), C-terminal domain"/>
    <property type="match status" value="1"/>
</dbReference>
<dbReference type="Pfam" id="PF02872">
    <property type="entry name" value="5_nucleotid_C"/>
    <property type="match status" value="1"/>
</dbReference>
<dbReference type="InterPro" id="IPR029052">
    <property type="entry name" value="Metallo-depent_PP-like"/>
</dbReference>
<keyword evidence="5 8" id="KW-0732">Signal</keyword>
<dbReference type="Pfam" id="PF00149">
    <property type="entry name" value="Metallophos"/>
    <property type="match status" value="1"/>
</dbReference>
<comment type="caution">
    <text evidence="11">The sequence shown here is derived from an EMBL/GenBank/DDBJ whole genome shotgun (WGS) entry which is preliminary data.</text>
</comment>
<dbReference type="GO" id="GO:0016020">
    <property type="term" value="C:membrane"/>
    <property type="evidence" value="ECO:0007669"/>
    <property type="project" value="UniProtKB-ARBA"/>
</dbReference>
<dbReference type="EMBL" id="BLXT01000945">
    <property type="protein sequence ID" value="GFN81671.1"/>
    <property type="molecule type" value="Genomic_DNA"/>
</dbReference>
<keyword evidence="7 8" id="KW-0378">Hydrolase</keyword>
<dbReference type="GO" id="GO:0046872">
    <property type="term" value="F:metal ion binding"/>
    <property type="evidence" value="ECO:0007669"/>
    <property type="project" value="UniProtKB-KW"/>
</dbReference>
<evidence type="ECO:0000256" key="8">
    <source>
        <dbReference type="RuleBase" id="RU362119"/>
    </source>
</evidence>
<dbReference type="PROSITE" id="PS00786">
    <property type="entry name" value="5_NUCLEOTIDASE_2"/>
    <property type="match status" value="1"/>
</dbReference>
<accession>A0AAV3YGW4</accession>
<feature type="signal peptide" evidence="8">
    <location>
        <begin position="1"/>
        <end position="28"/>
    </location>
</feature>
<dbReference type="InterPro" id="IPR008334">
    <property type="entry name" value="5'-Nucleotdase_C"/>
</dbReference>
<keyword evidence="6 8" id="KW-0547">Nucleotide-binding</keyword>
<evidence type="ECO:0000256" key="5">
    <source>
        <dbReference type="ARBA" id="ARBA00022729"/>
    </source>
</evidence>
<proteinExistence type="inferred from homology"/>
<evidence type="ECO:0000256" key="4">
    <source>
        <dbReference type="ARBA" id="ARBA00022723"/>
    </source>
</evidence>
<sequence length="530" mass="58050">MGAWRTRSCFVLLVLLLLQSSLVFPAAGYNLLILHTNDFHDRIEETNKYSGRCSAEDSAGGKCFGGAARLKYKVDELKAQYPNTLLLDAGDQFQGTLWYYRFGGSLIATFMNRIGFDAMGLGNHEFDNGVSGLAAFVNNATFKVLSSNINLTNTPDLQGKIHKSATFNIGGEDIGVIGYTTSETPYISNPETVTFNKELESIQAEADRLTALGVNKIIAVGHQGFTGDVEIARSLRNVDVIVGGHSNTFLYNGDPPSNEDPSDGYPVVVQTSKTGESVLVVQDYAFGKYLGNLHLTFDDEGKVTNFSGNPILLDSSVPQDSEIETLIESYLPTINGLQTEKISYSHVFLEGDRKVCRIQECNLGNLIADAMLKQNLRHSDSQYWSDVGIAVMNSGGIRASLPIGDITYGDAIKVQPFRNTIDIIEVTGESVLKILERCASGWTTDEDNLFGGFLQVAGMQIVYDMTKQVGSRVVDVQMICAKCYIPQFQPLNRTEVYQILINSFLADGGDGYTELPSVILKRHIIGISKQ</sequence>
<evidence type="ECO:0000256" key="1">
    <source>
        <dbReference type="ARBA" id="ARBA00000815"/>
    </source>
</evidence>
<keyword evidence="12" id="KW-1185">Reference proteome</keyword>
<dbReference type="Gene3D" id="3.90.780.10">
    <property type="entry name" value="5'-Nucleotidase, C-terminal domain"/>
    <property type="match status" value="1"/>
</dbReference>
<comment type="catalytic activity">
    <reaction evidence="1">
        <text>a ribonucleoside 5'-phosphate + H2O = a ribonucleoside + phosphate</text>
        <dbReference type="Rhea" id="RHEA:12484"/>
        <dbReference type="ChEBI" id="CHEBI:15377"/>
        <dbReference type="ChEBI" id="CHEBI:18254"/>
        <dbReference type="ChEBI" id="CHEBI:43474"/>
        <dbReference type="ChEBI" id="CHEBI:58043"/>
        <dbReference type="EC" id="3.1.3.5"/>
    </reaction>
</comment>
<evidence type="ECO:0000256" key="2">
    <source>
        <dbReference type="ARBA" id="ARBA00006654"/>
    </source>
</evidence>
<evidence type="ECO:0000313" key="11">
    <source>
        <dbReference type="EMBL" id="GFN81671.1"/>
    </source>
</evidence>
<dbReference type="InterPro" id="IPR004843">
    <property type="entry name" value="Calcineurin-like_PHP"/>
</dbReference>
<reference evidence="11 12" key="1">
    <citation type="journal article" date="2021" name="Elife">
        <title>Chloroplast acquisition without the gene transfer in kleptoplastic sea slugs, Plakobranchus ocellatus.</title>
        <authorList>
            <person name="Maeda T."/>
            <person name="Takahashi S."/>
            <person name="Yoshida T."/>
            <person name="Shimamura S."/>
            <person name="Takaki Y."/>
            <person name="Nagai Y."/>
            <person name="Toyoda A."/>
            <person name="Suzuki Y."/>
            <person name="Arimoto A."/>
            <person name="Ishii H."/>
            <person name="Satoh N."/>
            <person name="Nishiyama T."/>
            <person name="Hasebe M."/>
            <person name="Maruyama T."/>
            <person name="Minagawa J."/>
            <person name="Obokata J."/>
            <person name="Shigenobu S."/>
        </authorList>
    </citation>
    <scope>NUCLEOTIDE SEQUENCE [LARGE SCALE GENOMIC DNA]</scope>
</reference>
<dbReference type="InterPro" id="IPR036907">
    <property type="entry name" value="5'-Nucleotdase_C_sf"/>
</dbReference>
<dbReference type="GO" id="GO:0008253">
    <property type="term" value="F:5'-nucleotidase activity"/>
    <property type="evidence" value="ECO:0007669"/>
    <property type="project" value="UniProtKB-EC"/>
</dbReference>
<organism evidence="11 12">
    <name type="scientific">Plakobranchus ocellatus</name>
    <dbReference type="NCBI Taxonomy" id="259542"/>
    <lineage>
        <taxon>Eukaryota</taxon>
        <taxon>Metazoa</taxon>
        <taxon>Spiralia</taxon>
        <taxon>Lophotrochozoa</taxon>
        <taxon>Mollusca</taxon>
        <taxon>Gastropoda</taxon>
        <taxon>Heterobranchia</taxon>
        <taxon>Euthyneura</taxon>
        <taxon>Panpulmonata</taxon>
        <taxon>Sacoglossa</taxon>
        <taxon>Placobranchoidea</taxon>
        <taxon>Plakobranchidae</taxon>
        <taxon>Plakobranchus</taxon>
    </lineage>
</organism>
<dbReference type="InterPro" id="IPR006179">
    <property type="entry name" value="5_nucleotidase/apyrase"/>
</dbReference>
<evidence type="ECO:0000259" key="9">
    <source>
        <dbReference type="Pfam" id="PF00149"/>
    </source>
</evidence>
<evidence type="ECO:0000256" key="7">
    <source>
        <dbReference type="ARBA" id="ARBA00022801"/>
    </source>
</evidence>
<dbReference type="GO" id="GO:0009166">
    <property type="term" value="P:nucleotide catabolic process"/>
    <property type="evidence" value="ECO:0007669"/>
    <property type="project" value="InterPro"/>
</dbReference>
<evidence type="ECO:0000256" key="6">
    <source>
        <dbReference type="ARBA" id="ARBA00022741"/>
    </source>
</evidence>